<dbReference type="OrthoDB" id="153872at2759"/>
<sequence length="376" mass="41794">MSLLPDMPPPRPPPPRPRGRPPLADRQRNRLTLKLTGAGRGIEAKPEIEETEVQLEEQFIVRVLPEMAAQFGKLVGERRIQDHLEITFRDPRNAVVKFDGALYAATLVDLPTITEAYRTVDRKQLLKTADICQMLLVERRIDGDPAAAAAAAAAEAPLARGLDVIYPDGLAPALANVRKTRFRPRIPNVKIDAIEREVLRLLEDDAQAVAVKFDLCDEQAEDGRGTTPGVDMMSPVTLDDLATPAVADEDAASSLANEDLEFDESLAAELEQGLGELDDDDEDDDDDDDESDEENDDEDQPNNERAMQMKLLGEEVAELEHTIKKKRADLDSAPNLIIRKRFEDIIQRLQNELDAKTLQLGQHTQELADEHATQHT</sequence>
<reference evidence="9" key="1">
    <citation type="submission" date="2022-07" db="EMBL/GenBank/DDBJ databases">
        <title>Phylogenomic reconstructions and comparative analyses of Kickxellomycotina fungi.</title>
        <authorList>
            <person name="Reynolds N.K."/>
            <person name="Stajich J.E."/>
            <person name="Barry K."/>
            <person name="Grigoriev I.V."/>
            <person name="Crous P."/>
            <person name="Smith M.E."/>
        </authorList>
    </citation>
    <scope>NUCLEOTIDE SEQUENCE</scope>
    <source>
        <strain evidence="9">NBRC 105414</strain>
    </source>
</reference>
<dbReference type="PANTHER" id="PTHR12228">
    <property type="entry name" value="TRANSCRIPTION INITIATION FACTOR TFIID 55 KD SUBUNIT-RELATED"/>
    <property type="match status" value="1"/>
</dbReference>
<feature type="coiled-coil region" evidence="6">
    <location>
        <begin position="309"/>
        <end position="366"/>
    </location>
</feature>
<keyword evidence="3" id="KW-0805">Transcription regulation</keyword>
<dbReference type="PANTHER" id="PTHR12228:SF0">
    <property type="entry name" value="TATA-BOX BINDING PROTEIN ASSOCIATED FACTOR 7"/>
    <property type="match status" value="1"/>
</dbReference>
<evidence type="ECO:0000256" key="3">
    <source>
        <dbReference type="ARBA" id="ARBA00023015"/>
    </source>
</evidence>
<evidence type="ECO:0000259" key="8">
    <source>
        <dbReference type="SMART" id="SM01370"/>
    </source>
</evidence>
<keyword evidence="5" id="KW-0539">Nucleus</keyword>
<evidence type="ECO:0000313" key="9">
    <source>
        <dbReference type="EMBL" id="KAJ2779851.1"/>
    </source>
</evidence>
<gene>
    <name evidence="9" type="ORF">H4R18_003778</name>
</gene>
<feature type="region of interest" description="Disordered" evidence="7">
    <location>
        <begin position="1"/>
        <end position="27"/>
    </location>
</feature>
<proteinExistence type="inferred from homology"/>
<evidence type="ECO:0000256" key="5">
    <source>
        <dbReference type="ARBA" id="ARBA00023242"/>
    </source>
</evidence>
<name>A0A9W8HB89_9FUNG</name>
<evidence type="ECO:0000313" key="10">
    <source>
        <dbReference type="Proteomes" id="UP001140217"/>
    </source>
</evidence>
<accession>A0A9W8HB89</accession>
<feature type="region of interest" description="Disordered" evidence="7">
    <location>
        <begin position="274"/>
        <end position="303"/>
    </location>
</feature>
<keyword evidence="6" id="KW-0175">Coiled coil</keyword>
<dbReference type="GO" id="GO:0051123">
    <property type="term" value="P:RNA polymerase II preinitiation complex assembly"/>
    <property type="evidence" value="ECO:0007669"/>
    <property type="project" value="TreeGrafter"/>
</dbReference>
<evidence type="ECO:0000256" key="4">
    <source>
        <dbReference type="ARBA" id="ARBA00023163"/>
    </source>
</evidence>
<keyword evidence="10" id="KW-1185">Reference proteome</keyword>
<comment type="similarity">
    <text evidence="2">Belongs to the TAF7 family.</text>
</comment>
<protein>
    <recommendedName>
        <fullName evidence="8">TAFII55 protein conserved region domain-containing protein</fullName>
    </recommendedName>
</protein>
<dbReference type="GO" id="GO:0005669">
    <property type="term" value="C:transcription factor TFIID complex"/>
    <property type="evidence" value="ECO:0007669"/>
    <property type="project" value="InterPro"/>
</dbReference>
<comment type="caution">
    <text evidence="9">The sequence shown here is derived from an EMBL/GenBank/DDBJ whole genome shotgun (WGS) entry which is preliminary data.</text>
</comment>
<dbReference type="Pfam" id="PF04658">
    <property type="entry name" value="TAFII55_N"/>
    <property type="match status" value="1"/>
</dbReference>
<dbReference type="EMBL" id="JANBUL010000160">
    <property type="protein sequence ID" value="KAJ2779851.1"/>
    <property type="molecule type" value="Genomic_DNA"/>
</dbReference>
<dbReference type="SMART" id="SM01370">
    <property type="entry name" value="TAFII55_N"/>
    <property type="match status" value="1"/>
</dbReference>
<evidence type="ECO:0000256" key="1">
    <source>
        <dbReference type="ARBA" id="ARBA00004123"/>
    </source>
</evidence>
<evidence type="ECO:0000256" key="7">
    <source>
        <dbReference type="SAM" id="MobiDB-lite"/>
    </source>
</evidence>
<feature type="domain" description="TAFII55 protein conserved region" evidence="8">
    <location>
        <begin position="55"/>
        <end position="210"/>
    </location>
</feature>
<dbReference type="GO" id="GO:0016251">
    <property type="term" value="F:RNA polymerase II general transcription initiation factor activity"/>
    <property type="evidence" value="ECO:0007669"/>
    <property type="project" value="TreeGrafter"/>
</dbReference>
<feature type="compositionally biased region" description="Acidic residues" evidence="7">
    <location>
        <begin position="276"/>
        <end position="301"/>
    </location>
</feature>
<evidence type="ECO:0000256" key="2">
    <source>
        <dbReference type="ARBA" id="ARBA00009368"/>
    </source>
</evidence>
<comment type="subcellular location">
    <subcellularLocation>
        <location evidence="1">Nucleus</location>
    </subcellularLocation>
</comment>
<dbReference type="Proteomes" id="UP001140217">
    <property type="component" value="Unassembled WGS sequence"/>
</dbReference>
<evidence type="ECO:0000256" key="6">
    <source>
        <dbReference type="SAM" id="Coils"/>
    </source>
</evidence>
<dbReference type="InterPro" id="IPR006751">
    <property type="entry name" value="TAFII55_prot_cons_reg"/>
</dbReference>
<dbReference type="InterPro" id="IPR037817">
    <property type="entry name" value="TAF7"/>
</dbReference>
<keyword evidence="4" id="KW-0804">Transcription</keyword>
<organism evidence="9 10">
    <name type="scientific">Coemansia javaensis</name>
    <dbReference type="NCBI Taxonomy" id="2761396"/>
    <lineage>
        <taxon>Eukaryota</taxon>
        <taxon>Fungi</taxon>
        <taxon>Fungi incertae sedis</taxon>
        <taxon>Zoopagomycota</taxon>
        <taxon>Kickxellomycotina</taxon>
        <taxon>Kickxellomycetes</taxon>
        <taxon>Kickxellales</taxon>
        <taxon>Kickxellaceae</taxon>
        <taxon>Coemansia</taxon>
    </lineage>
</organism>
<feature type="compositionally biased region" description="Pro residues" evidence="7">
    <location>
        <begin position="1"/>
        <end position="16"/>
    </location>
</feature>
<dbReference type="AlphaFoldDB" id="A0A9W8HB89"/>
<dbReference type="CDD" id="cd08047">
    <property type="entry name" value="TAF7"/>
    <property type="match status" value="1"/>
</dbReference>